<name>A0A813B503_9DINO</name>
<evidence type="ECO:0000313" key="2">
    <source>
        <dbReference type="EMBL" id="CAE7890401.1"/>
    </source>
</evidence>
<accession>A0A813B503</accession>
<keyword evidence="3" id="KW-1185">Reference proteome</keyword>
<evidence type="ECO:0000313" key="3">
    <source>
        <dbReference type="Proteomes" id="UP000601435"/>
    </source>
</evidence>
<dbReference type="EMBL" id="CAJNJA010066774">
    <property type="protein sequence ID" value="CAE7890401.1"/>
    <property type="molecule type" value="Genomic_DNA"/>
</dbReference>
<proteinExistence type="predicted"/>
<comment type="caution">
    <text evidence="2">The sequence shown here is derived from an EMBL/GenBank/DDBJ whole genome shotgun (WGS) entry which is preliminary data.</text>
</comment>
<dbReference type="OrthoDB" id="444962at2759"/>
<feature type="compositionally biased region" description="Polar residues" evidence="1">
    <location>
        <begin position="49"/>
        <end position="58"/>
    </location>
</feature>
<reference evidence="2" key="1">
    <citation type="submission" date="2021-02" db="EMBL/GenBank/DDBJ databases">
        <authorList>
            <person name="Dougan E. K."/>
            <person name="Rhodes N."/>
            <person name="Thang M."/>
            <person name="Chan C."/>
        </authorList>
    </citation>
    <scope>NUCLEOTIDE SEQUENCE</scope>
</reference>
<evidence type="ECO:0000256" key="1">
    <source>
        <dbReference type="SAM" id="MobiDB-lite"/>
    </source>
</evidence>
<organism evidence="2 3">
    <name type="scientific">Symbiodinium necroappetens</name>
    <dbReference type="NCBI Taxonomy" id="1628268"/>
    <lineage>
        <taxon>Eukaryota</taxon>
        <taxon>Sar</taxon>
        <taxon>Alveolata</taxon>
        <taxon>Dinophyceae</taxon>
        <taxon>Suessiales</taxon>
        <taxon>Symbiodiniaceae</taxon>
        <taxon>Symbiodinium</taxon>
    </lineage>
</organism>
<feature type="region of interest" description="Disordered" evidence="1">
    <location>
        <begin position="22"/>
        <end position="78"/>
    </location>
</feature>
<sequence>MAALPAEAQHLASRALRPWLARAARRPMPRGRPGRPGGQGPAELWFQPHETSQQSPMLTESEMGMSPNARTGSKHASAKSAAAERAIALQELRRGSVAPGVVLSAYFILVRHGTSLGAAEAAELWETLRAMPTRETLPPLLRLSGRELCDTLFVLAAARGFKRHAEVAQEVAMALCSHYEAYLSELQLWPQTLPLVSEFLAWHCRDRGLLSNFLLTVLVPFWRQHSASVQAALVPHHAQAVSAACARCGRALPHDVLQTVRSTLCTWTVANISQLGPRGTAGMALALSRVGPGLAGEDANAELLAMLVRRAGQLLKEAAEGTSTTRRPLDDKVFKPLTSVQFFRPDWLGMFLSALARGRCREELDTLRRLLEAHLLPRQRSRLAFEPQNLALAANAVLKLDLLRLRLGGPTPLAALAPLVRRACIAMEGEGGAQSACLLAHAFGSALMMLPMPPAPTDLVPLTQVYETVLGDLFTQIISLQLLNIRVRFQLLSAVQCWFYASELGAMASLASLRRAQRALLKAGGELPGPAESLGDQDLISTKGHAEVAEALPENWQLSARMEDFAFPFWLDIVLVHRTEPAAKTSMLGSLQPKNNVTPCPSTFAKKHSHARVSI</sequence>
<dbReference type="AlphaFoldDB" id="A0A813B503"/>
<dbReference type="Proteomes" id="UP000601435">
    <property type="component" value="Unassembled WGS sequence"/>
</dbReference>
<protein>
    <submittedName>
        <fullName evidence="2">Uncharacterized protein</fullName>
    </submittedName>
</protein>
<gene>
    <name evidence="2" type="ORF">SNEC2469_LOCUS29561</name>
</gene>
<feature type="compositionally biased region" description="Basic residues" evidence="1">
    <location>
        <begin position="23"/>
        <end position="33"/>
    </location>
</feature>